<name>A0ABP0EI46_9ASCO</name>
<keyword evidence="3" id="KW-0496">Mitochondrion</keyword>
<evidence type="ECO:0000256" key="4">
    <source>
        <dbReference type="RuleBase" id="RU368087"/>
    </source>
</evidence>
<accession>A0ABP0EI46</accession>
<dbReference type="InterPro" id="IPR007648">
    <property type="entry name" value="ATPase_inhibitor_mt"/>
</dbReference>
<evidence type="ECO:0000256" key="3">
    <source>
        <dbReference type="ARBA" id="ARBA00023128"/>
    </source>
</evidence>
<reference evidence="6 7" key="1">
    <citation type="submission" date="2024-01" db="EMBL/GenBank/DDBJ databases">
        <authorList>
            <consortium name="Genoscope - CEA"/>
            <person name="William W."/>
        </authorList>
    </citation>
    <scope>NUCLEOTIDE SEQUENCE [LARGE SCALE GENOMIC DNA]</scope>
    <source>
        <strain evidence="6 7">29B2s-10</strain>
    </source>
</reference>
<dbReference type="EMBL" id="OZ004259">
    <property type="protein sequence ID" value="CAK7918484.1"/>
    <property type="molecule type" value="Genomic_DNA"/>
</dbReference>
<comment type="function">
    <text evidence="4">Inhibits the enzyme activity of ATPase.</text>
</comment>
<evidence type="ECO:0000256" key="5">
    <source>
        <dbReference type="SAM" id="Coils"/>
    </source>
</evidence>
<evidence type="ECO:0000313" key="7">
    <source>
        <dbReference type="Proteomes" id="UP001497600"/>
    </source>
</evidence>
<dbReference type="Proteomes" id="UP001497600">
    <property type="component" value="Chromosome G"/>
</dbReference>
<comment type="subcellular location">
    <subcellularLocation>
        <location evidence="1">Mitochondrion</location>
    </subcellularLocation>
</comment>
<organism evidence="6 7">
    <name type="scientific">[Candida] anglica</name>
    <dbReference type="NCBI Taxonomy" id="148631"/>
    <lineage>
        <taxon>Eukaryota</taxon>
        <taxon>Fungi</taxon>
        <taxon>Dikarya</taxon>
        <taxon>Ascomycota</taxon>
        <taxon>Saccharomycotina</taxon>
        <taxon>Pichiomycetes</taxon>
        <taxon>Debaryomycetaceae</taxon>
        <taxon>Kurtzmaniella</taxon>
    </lineage>
</organism>
<dbReference type="Pfam" id="PF04568">
    <property type="entry name" value="IATP"/>
    <property type="match status" value="1"/>
</dbReference>
<evidence type="ECO:0000313" key="6">
    <source>
        <dbReference type="EMBL" id="CAK7918484.1"/>
    </source>
</evidence>
<dbReference type="Gene3D" id="1.20.5.500">
    <property type="entry name" value="Single helix bin"/>
    <property type="match status" value="1"/>
</dbReference>
<protein>
    <recommendedName>
        <fullName evidence="4">ATPase inhibitor, mitochondrial</fullName>
    </recommendedName>
</protein>
<keyword evidence="5" id="KW-0175">Coiled coil</keyword>
<feature type="coiled-coil region" evidence="5">
    <location>
        <begin position="46"/>
        <end position="73"/>
    </location>
</feature>
<gene>
    <name evidence="6" type="primary">INH1</name>
    <name evidence="6" type="ORF">CAAN4_G13432</name>
</gene>
<sequence length="79" mass="8932">MLSQVSKRAFSVRAFSTSRVSLTAPPPSGNNSFNDREKAQEGAYIKKHEAEQLAKLREELAKQKESLNKLEDQIKDIKN</sequence>
<proteinExistence type="inferred from homology"/>
<evidence type="ECO:0000256" key="2">
    <source>
        <dbReference type="ARBA" id="ARBA00010901"/>
    </source>
</evidence>
<comment type="similarity">
    <text evidence="2 4">Belongs to the ATPase inhibitor family.</text>
</comment>
<evidence type="ECO:0000256" key="1">
    <source>
        <dbReference type="ARBA" id="ARBA00004173"/>
    </source>
</evidence>
<keyword evidence="7" id="KW-1185">Reference proteome</keyword>